<feature type="compositionally biased region" description="Pro residues" evidence="4">
    <location>
        <begin position="692"/>
        <end position="701"/>
    </location>
</feature>
<feature type="compositionally biased region" description="Low complexity" evidence="4">
    <location>
        <begin position="636"/>
        <end position="647"/>
    </location>
</feature>
<reference evidence="6 7" key="1">
    <citation type="submission" date="2014-05" db="EMBL/GenBank/DDBJ databases">
        <title>Draft Genome Sequence of Kitasatospora cheerisanensis KCTC 2395.</title>
        <authorList>
            <person name="Nam D.H."/>
        </authorList>
    </citation>
    <scope>NUCLEOTIDE SEQUENCE [LARGE SCALE GENOMIC DNA]</scope>
    <source>
        <strain evidence="6 7">KCTC 2395</strain>
    </source>
</reference>
<evidence type="ECO:0000313" key="6">
    <source>
        <dbReference type="EMBL" id="KDN84258.1"/>
    </source>
</evidence>
<name>A0A066YRT6_9ACTN</name>
<proteinExistence type="predicted"/>
<dbReference type="SMART" id="SM00382">
    <property type="entry name" value="AAA"/>
    <property type="match status" value="1"/>
</dbReference>
<gene>
    <name evidence="6" type="ORF">KCH_40490</name>
</gene>
<feature type="compositionally biased region" description="Basic and acidic residues" evidence="4">
    <location>
        <begin position="411"/>
        <end position="431"/>
    </location>
</feature>
<feature type="compositionally biased region" description="Basic residues" evidence="4">
    <location>
        <begin position="622"/>
        <end position="635"/>
    </location>
</feature>
<dbReference type="InterPro" id="IPR017871">
    <property type="entry name" value="ABC_transporter-like_CS"/>
</dbReference>
<feature type="region of interest" description="Disordered" evidence="4">
    <location>
        <begin position="241"/>
        <end position="301"/>
    </location>
</feature>
<feature type="compositionally biased region" description="Basic residues" evidence="4">
    <location>
        <begin position="432"/>
        <end position="458"/>
    </location>
</feature>
<feature type="compositionally biased region" description="Basic residues" evidence="4">
    <location>
        <begin position="570"/>
        <end position="588"/>
    </location>
</feature>
<evidence type="ECO:0000256" key="4">
    <source>
        <dbReference type="SAM" id="MobiDB-lite"/>
    </source>
</evidence>
<dbReference type="GO" id="GO:0098796">
    <property type="term" value="C:membrane protein complex"/>
    <property type="evidence" value="ECO:0007669"/>
    <property type="project" value="UniProtKB-ARBA"/>
</dbReference>
<feature type="compositionally biased region" description="Basic and acidic residues" evidence="4">
    <location>
        <begin position="495"/>
        <end position="509"/>
    </location>
</feature>
<dbReference type="FunFam" id="3.40.50.300:FF:000032">
    <property type="entry name" value="Export ABC transporter ATP-binding protein"/>
    <property type="match status" value="1"/>
</dbReference>
<dbReference type="PROSITE" id="PS50893">
    <property type="entry name" value="ABC_TRANSPORTER_2"/>
    <property type="match status" value="1"/>
</dbReference>
<dbReference type="SUPFAM" id="SSF52540">
    <property type="entry name" value="P-loop containing nucleoside triphosphate hydrolases"/>
    <property type="match status" value="1"/>
</dbReference>
<dbReference type="InterPro" id="IPR017911">
    <property type="entry name" value="MacB-like_ATP-bd"/>
</dbReference>
<dbReference type="eggNOG" id="COG1136">
    <property type="taxonomic scope" value="Bacteria"/>
</dbReference>
<dbReference type="AlphaFoldDB" id="A0A066YRT6"/>
<dbReference type="Proteomes" id="UP000027178">
    <property type="component" value="Unassembled WGS sequence"/>
</dbReference>
<evidence type="ECO:0000256" key="1">
    <source>
        <dbReference type="ARBA" id="ARBA00022448"/>
    </source>
</evidence>
<evidence type="ECO:0000256" key="2">
    <source>
        <dbReference type="ARBA" id="ARBA00022741"/>
    </source>
</evidence>
<dbReference type="GO" id="GO:0016887">
    <property type="term" value="F:ATP hydrolysis activity"/>
    <property type="evidence" value="ECO:0007669"/>
    <property type="project" value="InterPro"/>
</dbReference>
<feature type="compositionally biased region" description="Basic and acidic residues" evidence="4">
    <location>
        <begin position="374"/>
        <end position="393"/>
    </location>
</feature>
<keyword evidence="3" id="KW-0067">ATP-binding</keyword>
<organism evidence="6 7">
    <name type="scientific">Kitasatospora cheerisanensis KCTC 2395</name>
    <dbReference type="NCBI Taxonomy" id="1348663"/>
    <lineage>
        <taxon>Bacteria</taxon>
        <taxon>Bacillati</taxon>
        <taxon>Actinomycetota</taxon>
        <taxon>Actinomycetes</taxon>
        <taxon>Kitasatosporales</taxon>
        <taxon>Streptomycetaceae</taxon>
        <taxon>Kitasatospora</taxon>
    </lineage>
</organism>
<dbReference type="InterPro" id="IPR027417">
    <property type="entry name" value="P-loop_NTPase"/>
</dbReference>
<dbReference type="GO" id="GO:0005886">
    <property type="term" value="C:plasma membrane"/>
    <property type="evidence" value="ECO:0007669"/>
    <property type="project" value="TreeGrafter"/>
</dbReference>
<feature type="domain" description="ABC transporter" evidence="5">
    <location>
        <begin position="9"/>
        <end position="257"/>
    </location>
</feature>
<dbReference type="GO" id="GO:0022857">
    <property type="term" value="F:transmembrane transporter activity"/>
    <property type="evidence" value="ECO:0007669"/>
    <property type="project" value="TreeGrafter"/>
</dbReference>
<feature type="compositionally biased region" description="Basic residues" evidence="4">
    <location>
        <begin position="484"/>
        <end position="494"/>
    </location>
</feature>
<evidence type="ECO:0000256" key="3">
    <source>
        <dbReference type="ARBA" id="ARBA00022840"/>
    </source>
</evidence>
<dbReference type="CDD" id="cd03255">
    <property type="entry name" value="ABC_MJ0796_LolCDE_FtsE"/>
    <property type="match status" value="1"/>
</dbReference>
<evidence type="ECO:0000259" key="5">
    <source>
        <dbReference type="PROSITE" id="PS50893"/>
    </source>
</evidence>
<keyword evidence="7" id="KW-1185">Reference proteome</keyword>
<dbReference type="InterPro" id="IPR015854">
    <property type="entry name" value="ABC_transpr_LolD-like"/>
</dbReference>
<dbReference type="InterPro" id="IPR003439">
    <property type="entry name" value="ABC_transporter-like_ATP-bd"/>
</dbReference>
<comment type="caution">
    <text evidence="6">The sequence shown here is derived from an EMBL/GenBank/DDBJ whole genome shotgun (WGS) entry which is preliminary data.</text>
</comment>
<dbReference type="HOGENOM" id="CLU_393187_0_0_11"/>
<dbReference type="EMBL" id="JNBY01000093">
    <property type="protein sequence ID" value="KDN84258.1"/>
    <property type="molecule type" value="Genomic_DNA"/>
</dbReference>
<dbReference type="Pfam" id="PF00005">
    <property type="entry name" value="ABC_tran"/>
    <property type="match status" value="1"/>
</dbReference>
<dbReference type="InterPro" id="IPR003593">
    <property type="entry name" value="AAA+_ATPase"/>
</dbReference>
<dbReference type="GO" id="GO:0005524">
    <property type="term" value="F:ATP binding"/>
    <property type="evidence" value="ECO:0007669"/>
    <property type="project" value="UniProtKB-KW"/>
</dbReference>
<evidence type="ECO:0000313" key="7">
    <source>
        <dbReference type="Proteomes" id="UP000027178"/>
    </source>
</evidence>
<keyword evidence="2" id="KW-0547">Nucleotide-binding</keyword>
<dbReference type="PANTHER" id="PTHR24220">
    <property type="entry name" value="IMPORT ATP-BINDING PROTEIN"/>
    <property type="match status" value="1"/>
</dbReference>
<keyword evidence="1" id="KW-0813">Transport</keyword>
<sequence>MSTGKPPVIQVRRVTKSYGHGDAVVHALRGPLGPDGEPLGVDLDVAEGDYVAVMGSSGSGKSTLMNILGCLDVPTAGRYLLDGTDVGHLDEGQLALVRNRKIGFVFQSFNLVPRTTALAQVELPLAYAGVRAAERRRRAMAALTLVGLADRAGHKPNQLSGGQQQRVAVARALVTAPAMLLADEPTGNLDSRSTEEVLGIIDGLNARGRTVVTITHEDEVARHAKRVVRLVDGAIVSDVRQAPSTARRRRWRRGWSRDRLADGPLRGRRPGRQQGPLRPHHARRADRRGLGDPAARGRQRLLGGGEGVHHLARHQLADRLLRGLPRLRHRRQEAHRRGRQGARLGHRRPRRQVGRPGGHHHRNRAVRQHLVPARPDRRHLPGVLRDRQPEGRQGRLLLRRRRAELPQGRGARLDHREGTVRRRGPDRQEDHHRRHPVHRDRRARRQGLHRLQRPRRRGDRPAADRAERLHRLRLGQPDPGPGVLRRHHHRGAGRHHPDPDGHPRPEGRHQGRLPDQQPDLAAERPRVHHQDLHGAARRGRRDLAAGRRHRHHQHHAGHRHRTDPGDRHPQGARRTPRGHPRPVPRRVHPAVDDRRRPRRARRDRRLALLGGRHQAGGDPRIGARRVRHRRRHRPVLRQLPRQPGRLAAPHRRPPARVEGAHPCRTSRSCWPPRRTPATSPPSWPRRRAASSPGPPWRWPAA</sequence>
<feature type="compositionally biased region" description="Basic residues" evidence="4">
    <location>
        <begin position="535"/>
        <end position="561"/>
    </location>
</feature>
<feature type="compositionally biased region" description="Basic and acidic residues" evidence="4">
    <location>
        <begin position="521"/>
        <end position="534"/>
    </location>
</feature>
<accession>A0A066YRT6</accession>
<dbReference type="PATRIC" id="fig|1348663.4.peg.3903"/>
<dbReference type="PANTHER" id="PTHR24220:SF86">
    <property type="entry name" value="ABC TRANSPORTER ABCH.1"/>
    <property type="match status" value="1"/>
</dbReference>
<feature type="region of interest" description="Disordered" evidence="4">
    <location>
        <begin position="323"/>
        <end position="701"/>
    </location>
</feature>
<protein>
    <recommendedName>
        <fullName evidence="5">ABC transporter domain-containing protein</fullName>
    </recommendedName>
</protein>
<feature type="compositionally biased region" description="Basic and acidic residues" evidence="4">
    <location>
        <begin position="459"/>
        <end position="469"/>
    </location>
</feature>
<feature type="compositionally biased region" description="Basic residues" evidence="4">
    <location>
        <begin position="325"/>
        <end position="367"/>
    </location>
</feature>
<dbReference type="Gene3D" id="3.40.50.300">
    <property type="entry name" value="P-loop containing nucleotide triphosphate hydrolases"/>
    <property type="match status" value="1"/>
</dbReference>
<dbReference type="PROSITE" id="PS00211">
    <property type="entry name" value="ABC_TRANSPORTER_1"/>
    <property type="match status" value="1"/>
</dbReference>